<dbReference type="Proteomes" id="UP000694844">
    <property type="component" value="Chromosome 3"/>
</dbReference>
<sequence length="500" mass="57256">MSSLVVIAVFFGVFGVGVSAYKPHLGPDARYTELVSRLQHYLSQRQNDQSPPPPTPGGGGDGPGGVWDPSPLTSSKSPPSTGSPYPDPRRYPPSMTPFPGITPEPDPGRSGNSSFDLDSRLHCPILEELLMKRALQFPRIDDMTSHVTFHPDKYHPLLEDTKKLLTSVNDPEVAALFLVRRFTQDVVNTRLTCDTAKYQQVIIYAMIQEMKHLFQNHSLTEDLVVILQGFPYPRKLAYRILHALNGNLFHDIIDSALKMEFMELDRFVESFYYHVEHRFTEMKQQGIDPATWTDTFRPEMTNFMTQQPALQCTRLDEMKWNHGRIVNETKKGFMDMVETGYIRRMGFQMLTHVASEFYQQQWSATYRKLFPFDRVMDALIAYTKKVMQLMKHYEYRLFNSPLNSVETIFAKYLAPDQQQMFSRIVQHLSGPPLPTGYPNPAVDWQFIKKEIQDSQHSLKMLLYLIESSSGSPDMKKMVVEVVGRLDKLLLSLPPGSSTSK</sequence>
<evidence type="ECO:0000256" key="1">
    <source>
        <dbReference type="SAM" id="MobiDB-lite"/>
    </source>
</evidence>
<feature type="chain" id="PRO_5034629243" evidence="2">
    <location>
        <begin position="21"/>
        <end position="500"/>
    </location>
</feature>
<evidence type="ECO:0000313" key="3">
    <source>
        <dbReference type="Proteomes" id="UP000694844"/>
    </source>
</evidence>
<proteinExistence type="predicted"/>
<dbReference type="RefSeq" id="XP_022320279.1">
    <property type="nucleotide sequence ID" value="XM_022464571.1"/>
</dbReference>
<keyword evidence="2" id="KW-0732">Signal</keyword>
<accession>A0A8B8CYH3</accession>
<evidence type="ECO:0000313" key="4">
    <source>
        <dbReference type="RefSeq" id="XP_022320279.1"/>
    </source>
</evidence>
<keyword evidence="3" id="KW-1185">Reference proteome</keyword>
<protein>
    <submittedName>
        <fullName evidence="4">Uncharacterized protein LOC111122698</fullName>
    </submittedName>
</protein>
<feature type="region of interest" description="Disordered" evidence="1">
    <location>
        <begin position="43"/>
        <end position="116"/>
    </location>
</feature>
<dbReference type="GeneID" id="111122698"/>
<dbReference type="KEGG" id="cvn:111122698"/>
<gene>
    <name evidence="4" type="primary">LOC111122698</name>
</gene>
<dbReference type="AlphaFoldDB" id="A0A8B8CYH3"/>
<feature type="compositionally biased region" description="Pro residues" evidence="1">
    <location>
        <begin position="94"/>
        <end position="105"/>
    </location>
</feature>
<reference evidence="4" key="1">
    <citation type="submission" date="2025-08" db="UniProtKB">
        <authorList>
            <consortium name="RefSeq"/>
        </authorList>
    </citation>
    <scope>IDENTIFICATION</scope>
    <source>
        <tissue evidence="4">Whole sample</tissue>
    </source>
</reference>
<organism evidence="3 4">
    <name type="scientific">Crassostrea virginica</name>
    <name type="common">Eastern oyster</name>
    <dbReference type="NCBI Taxonomy" id="6565"/>
    <lineage>
        <taxon>Eukaryota</taxon>
        <taxon>Metazoa</taxon>
        <taxon>Spiralia</taxon>
        <taxon>Lophotrochozoa</taxon>
        <taxon>Mollusca</taxon>
        <taxon>Bivalvia</taxon>
        <taxon>Autobranchia</taxon>
        <taxon>Pteriomorphia</taxon>
        <taxon>Ostreida</taxon>
        <taxon>Ostreoidea</taxon>
        <taxon>Ostreidae</taxon>
        <taxon>Crassostrea</taxon>
    </lineage>
</organism>
<dbReference type="OrthoDB" id="10460551at2759"/>
<feature type="signal peptide" evidence="2">
    <location>
        <begin position="1"/>
        <end position="20"/>
    </location>
</feature>
<feature type="compositionally biased region" description="Low complexity" evidence="1">
    <location>
        <begin position="69"/>
        <end position="84"/>
    </location>
</feature>
<evidence type="ECO:0000256" key="2">
    <source>
        <dbReference type="SAM" id="SignalP"/>
    </source>
</evidence>
<name>A0A8B8CYH3_CRAVI</name>